<dbReference type="GO" id="GO:0008610">
    <property type="term" value="P:lipid biosynthetic process"/>
    <property type="evidence" value="ECO:0007669"/>
    <property type="project" value="InterPro"/>
</dbReference>
<dbReference type="GO" id="GO:0016491">
    <property type="term" value="F:oxidoreductase activity"/>
    <property type="evidence" value="ECO:0007669"/>
    <property type="project" value="InterPro"/>
</dbReference>
<evidence type="ECO:0000256" key="2">
    <source>
        <dbReference type="ARBA" id="ARBA00009324"/>
    </source>
</evidence>
<feature type="domain" description="Fatty acid hydroxylase" evidence="7">
    <location>
        <begin position="154"/>
        <end position="293"/>
    </location>
</feature>
<dbReference type="Pfam" id="PF12076">
    <property type="entry name" value="CER1-like_C"/>
    <property type="match status" value="1"/>
</dbReference>
<dbReference type="EMBL" id="CM010717">
    <property type="protein sequence ID" value="RZC55381.1"/>
    <property type="molecule type" value="Genomic_DNA"/>
</dbReference>
<feature type="transmembrane region" description="Helical" evidence="6">
    <location>
        <begin position="205"/>
        <end position="233"/>
    </location>
</feature>
<reference evidence="9 10" key="1">
    <citation type="journal article" date="2018" name="Science">
        <title>The opium poppy genome and morphinan production.</title>
        <authorList>
            <person name="Guo L."/>
            <person name="Winzer T."/>
            <person name="Yang X."/>
            <person name="Li Y."/>
            <person name="Ning Z."/>
            <person name="He Z."/>
            <person name="Teodor R."/>
            <person name="Lu Y."/>
            <person name="Bowser T.A."/>
            <person name="Graham I.A."/>
            <person name="Ye K."/>
        </authorList>
    </citation>
    <scope>NUCLEOTIDE SEQUENCE [LARGE SCALE GENOMIC DNA]</scope>
    <source>
        <strain evidence="10">cv. HN1</strain>
        <tissue evidence="9">Leaves</tissue>
    </source>
</reference>
<proteinExistence type="inferred from homology"/>
<name>A0A4Y7J610_PAPSO</name>
<keyword evidence="10" id="KW-1185">Reference proteome</keyword>
<feature type="domain" description="Very-long-chain aldehyde decarbonylase CER1-like C-terminal" evidence="8">
    <location>
        <begin position="483"/>
        <end position="666"/>
    </location>
</feature>
<dbReference type="Proteomes" id="UP000316621">
    <property type="component" value="Chromosome 3"/>
</dbReference>
<dbReference type="InterPro" id="IPR021940">
    <property type="entry name" value="CER1-like_C"/>
</dbReference>
<evidence type="ECO:0000256" key="6">
    <source>
        <dbReference type="SAM" id="Phobius"/>
    </source>
</evidence>
<dbReference type="InterPro" id="IPR050307">
    <property type="entry name" value="Sterol_Desaturase_Related"/>
</dbReference>
<comment type="similarity">
    <text evidence="2">Belongs to the sterol desaturase family.</text>
</comment>
<keyword evidence="5 6" id="KW-0472">Membrane</keyword>
<keyword evidence="3 6" id="KW-0812">Transmembrane</keyword>
<feature type="transmembrane region" description="Helical" evidence="6">
    <location>
        <begin position="116"/>
        <end position="134"/>
    </location>
</feature>
<protein>
    <recommendedName>
        <fullName evidence="11">Fatty acid hydroxylase domain-containing protein</fullName>
    </recommendedName>
</protein>
<gene>
    <name evidence="9" type="ORF">C5167_014237</name>
</gene>
<evidence type="ECO:0000256" key="4">
    <source>
        <dbReference type="ARBA" id="ARBA00022989"/>
    </source>
</evidence>
<evidence type="ECO:0008006" key="11">
    <source>
        <dbReference type="Google" id="ProtNLM"/>
    </source>
</evidence>
<dbReference type="GO" id="GO:0005506">
    <property type="term" value="F:iron ion binding"/>
    <property type="evidence" value="ECO:0007669"/>
    <property type="project" value="InterPro"/>
</dbReference>
<evidence type="ECO:0000259" key="8">
    <source>
        <dbReference type="Pfam" id="PF12076"/>
    </source>
</evidence>
<evidence type="ECO:0000313" key="9">
    <source>
        <dbReference type="EMBL" id="RZC55381.1"/>
    </source>
</evidence>
<dbReference type="GO" id="GO:0016020">
    <property type="term" value="C:membrane"/>
    <property type="evidence" value="ECO:0007669"/>
    <property type="project" value="UniProtKB-SubCell"/>
</dbReference>
<evidence type="ECO:0000256" key="3">
    <source>
        <dbReference type="ARBA" id="ARBA00022692"/>
    </source>
</evidence>
<dbReference type="OMA" id="QVWISIS"/>
<organism evidence="9 10">
    <name type="scientific">Papaver somniferum</name>
    <name type="common">Opium poppy</name>
    <dbReference type="NCBI Taxonomy" id="3469"/>
    <lineage>
        <taxon>Eukaryota</taxon>
        <taxon>Viridiplantae</taxon>
        <taxon>Streptophyta</taxon>
        <taxon>Embryophyta</taxon>
        <taxon>Tracheophyta</taxon>
        <taxon>Spermatophyta</taxon>
        <taxon>Magnoliopsida</taxon>
        <taxon>Ranunculales</taxon>
        <taxon>Papaveraceae</taxon>
        <taxon>Papaveroideae</taxon>
        <taxon>Papaver</taxon>
    </lineage>
</organism>
<dbReference type="PANTHER" id="PTHR11863">
    <property type="entry name" value="STEROL DESATURASE"/>
    <property type="match status" value="1"/>
</dbReference>
<dbReference type="Pfam" id="PF04116">
    <property type="entry name" value="FA_hydroxylase"/>
    <property type="match status" value="1"/>
</dbReference>
<feature type="transmembrane region" description="Helical" evidence="6">
    <location>
        <begin position="146"/>
        <end position="166"/>
    </location>
</feature>
<accession>A0A4Y7J610</accession>
<comment type="subcellular location">
    <subcellularLocation>
        <location evidence="1">Membrane</location>
        <topology evidence="1">Multi-pass membrane protein</topology>
    </subcellularLocation>
</comment>
<dbReference type="AlphaFoldDB" id="A0A4Y7J610"/>
<sequence>MAGKPGILTESPWKQIQGTYIVLAPWVVDTMYTASKMMSKLTSTKEEEERGSNNNSRDDDMRIYLIILPLLLWRIIHAQIWTSYARFRTAKAKNRIVDKPIEFEQVDRESNWDDNIILLGVIFYLGCKWVPVVAKENSPMPFWRTDGVIMTILIHIGPVEFLYYWLHRALHHHFLYSRYHSHHHSYIATEPITSVIHPFGELVSYFVLFFIPILTVIFTGTASIVAIVGYITYVDFMNYLGHCNFELVPSSVFRFFPFLKYLFYTPSFHSLHHTRFRTNYSLFMPIYDHIYGTMDSSSDELYRTSLRRSNEQTDVVHLTHPTTLDSIYHLHPGLASFASKPYNPSTTTEWYLIFAWPLTYMWAFLFGYISSFVVERNNFDGRLNLQTWVVPKYTYQYKLTSQRKKINELLEKAILEAEKAGVKVISLGLLNQASYDEELNKNGEIYIAKHPNLKIRVVDGSSLTVALVVNNITNIIPEGAKQVTMRGKFTKVAYTIALLLCQRGYQVIVPSKDEFEKLKWKLKTMIMDTASLTPDISSNSILSTTITHAHNQVWLVGDGFSDQNQRDASAGTFFIPFSQIPPWIGNFKNMRKDCVYFNSPAMTVPPAVENIHSCEDWLPRRIMSTARVAGIVHALENWNSHECGSNSPITLEDVEKVLTASLRHGFCIPYLIDQDISQSMPSEHTK</sequence>
<evidence type="ECO:0000256" key="1">
    <source>
        <dbReference type="ARBA" id="ARBA00004141"/>
    </source>
</evidence>
<dbReference type="Gramene" id="RZC55381">
    <property type="protein sequence ID" value="RZC55381"/>
    <property type="gene ID" value="C5167_014237"/>
</dbReference>
<keyword evidence="4 6" id="KW-1133">Transmembrane helix</keyword>
<evidence type="ECO:0000259" key="7">
    <source>
        <dbReference type="Pfam" id="PF04116"/>
    </source>
</evidence>
<feature type="transmembrane region" description="Helical" evidence="6">
    <location>
        <begin position="63"/>
        <end position="81"/>
    </location>
</feature>
<feature type="transmembrane region" description="Helical" evidence="6">
    <location>
        <begin position="350"/>
        <end position="374"/>
    </location>
</feature>
<dbReference type="InterPro" id="IPR006694">
    <property type="entry name" value="Fatty_acid_hydroxylase"/>
</dbReference>
<evidence type="ECO:0000256" key="5">
    <source>
        <dbReference type="ARBA" id="ARBA00023136"/>
    </source>
</evidence>
<evidence type="ECO:0000313" key="10">
    <source>
        <dbReference type="Proteomes" id="UP000316621"/>
    </source>
</evidence>